<sequence length="312" mass="34518">MIITPDTMKLLFTGFKAVFNDAWAQTPTHAFDIAMKTSSGTSREAYPWLGQFPQLREWVGDRHIKSVETQGFFIDNLKFESTVTVKRESIEDDQYGVFAPMFRNMGRVARLHPDQLVFGLLKNGFNSFCFDGLPFFDEAHPAFDENGAPITASNMQPAPAGYSGPAWFLLDAKQAVKPLIFQERLPYDFQSVVSDTDSRVFLRDEYSYGIRARVNAGFGLWHMAFGSQAPLTFDNYAAARAAMQMLRGDQGGLLGVSPTLLVVPPALEAAGRTLLKASSVSTYDSTNLSIPAVPVTNIWFESADLIVTPFVA</sequence>
<dbReference type="Proteomes" id="UP001139104">
    <property type="component" value="Unassembled WGS sequence"/>
</dbReference>
<comment type="caution">
    <text evidence="2">The sequence shown here is derived from an EMBL/GenBank/DDBJ whole genome shotgun (WGS) entry which is preliminary data.</text>
</comment>
<proteinExistence type="predicted"/>
<name>A0ABS9Z6G6_9HYPH</name>
<dbReference type="EMBL" id="JAIVFP010000001">
    <property type="protein sequence ID" value="MCI4683216.1"/>
    <property type="molecule type" value="Genomic_DNA"/>
</dbReference>
<evidence type="ECO:0000259" key="1">
    <source>
        <dbReference type="Pfam" id="PF10124"/>
    </source>
</evidence>
<organism evidence="2 3">
    <name type="scientific">Candidatus Rhodoblastus alkanivorans</name>
    <dbReference type="NCBI Taxonomy" id="2954117"/>
    <lineage>
        <taxon>Bacteria</taxon>
        <taxon>Pseudomonadati</taxon>
        <taxon>Pseudomonadota</taxon>
        <taxon>Alphaproteobacteria</taxon>
        <taxon>Hyphomicrobiales</taxon>
        <taxon>Rhodoblastaceae</taxon>
        <taxon>Rhodoblastus</taxon>
    </lineage>
</organism>
<gene>
    <name evidence="2" type="ORF">K2U94_10620</name>
</gene>
<reference evidence="2" key="1">
    <citation type="journal article" date="2022" name="ISME J.">
        <title>Identification of active gaseous-alkane degraders at natural gas seeps.</title>
        <authorList>
            <person name="Farhan Ul Haque M."/>
            <person name="Hernandez M."/>
            <person name="Crombie A.T."/>
            <person name="Murrell J.C."/>
        </authorList>
    </citation>
    <scope>NUCLEOTIDE SEQUENCE</scope>
    <source>
        <strain evidence="2">PC2</strain>
    </source>
</reference>
<protein>
    <submittedName>
        <fullName evidence="2">Mu-like prophage major head subunit gpT family protein</fullName>
    </submittedName>
</protein>
<dbReference type="RefSeq" id="WP_243067178.1">
    <property type="nucleotide sequence ID" value="NZ_JAIVFK010000048.1"/>
</dbReference>
<dbReference type="Pfam" id="PF10124">
    <property type="entry name" value="Mu-like_gpT"/>
    <property type="match status" value="1"/>
</dbReference>
<evidence type="ECO:0000313" key="3">
    <source>
        <dbReference type="Proteomes" id="UP001139104"/>
    </source>
</evidence>
<accession>A0ABS9Z6G6</accession>
<dbReference type="InterPro" id="IPR018774">
    <property type="entry name" value="Phage_Mu_GpT"/>
</dbReference>
<evidence type="ECO:0000313" key="2">
    <source>
        <dbReference type="EMBL" id="MCI4683216.1"/>
    </source>
</evidence>
<feature type="domain" description="Bacteriophage Mu GpT" evidence="1">
    <location>
        <begin position="9"/>
        <end position="311"/>
    </location>
</feature>
<keyword evidence="3" id="KW-1185">Reference proteome</keyword>